<dbReference type="Gene3D" id="3.30.565.10">
    <property type="entry name" value="Histidine kinase-like ATPase, C-terminal domain"/>
    <property type="match status" value="1"/>
</dbReference>
<evidence type="ECO:0000256" key="15">
    <source>
        <dbReference type="ARBA" id="ARBA00023004"/>
    </source>
</evidence>
<feature type="domain" description="PAS" evidence="23">
    <location>
        <begin position="150"/>
        <end position="220"/>
    </location>
</feature>
<dbReference type="EMBL" id="JACHHZ010000003">
    <property type="protein sequence ID" value="MBB6094264.1"/>
    <property type="molecule type" value="Genomic_DNA"/>
</dbReference>
<dbReference type="InterPro" id="IPR013656">
    <property type="entry name" value="PAS_4"/>
</dbReference>
<evidence type="ECO:0000256" key="10">
    <source>
        <dbReference type="ARBA" id="ARBA00022679"/>
    </source>
</evidence>
<dbReference type="PANTHER" id="PTHR24421">
    <property type="entry name" value="NITRATE/NITRITE SENSOR PROTEIN NARX-RELATED"/>
    <property type="match status" value="1"/>
</dbReference>
<evidence type="ECO:0000256" key="11">
    <source>
        <dbReference type="ARBA" id="ARBA00022692"/>
    </source>
</evidence>
<evidence type="ECO:0000256" key="6">
    <source>
        <dbReference type="ARBA" id="ARBA00017322"/>
    </source>
</evidence>
<dbReference type="PROSITE" id="PS50112">
    <property type="entry name" value="PAS"/>
    <property type="match status" value="4"/>
</dbReference>
<dbReference type="InterPro" id="IPR011712">
    <property type="entry name" value="Sig_transdc_His_kin_sub3_dim/P"/>
</dbReference>
<keyword evidence="17" id="KW-0411">Iron-sulfur</keyword>
<dbReference type="CDD" id="cd00130">
    <property type="entry name" value="PAS"/>
    <property type="match status" value="4"/>
</dbReference>
<dbReference type="InterPro" id="IPR001610">
    <property type="entry name" value="PAC"/>
</dbReference>
<dbReference type="Proteomes" id="UP000588068">
    <property type="component" value="Unassembled WGS sequence"/>
</dbReference>
<dbReference type="PANTHER" id="PTHR24421:SF37">
    <property type="entry name" value="SENSOR HISTIDINE KINASE NARS"/>
    <property type="match status" value="1"/>
</dbReference>
<keyword evidence="18" id="KW-0472">Membrane</keyword>
<dbReference type="GO" id="GO:0046983">
    <property type="term" value="F:protein dimerization activity"/>
    <property type="evidence" value="ECO:0007669"/>
    <property type="project" value="InterPro"/>
</dbReference>
<dbReference type="GO" id="GO:0005737">
    <property type="term" value="C:cytoplasm"/>
    <property type="evidence" value="ECO:0007669"/>
    <property type="project" value="UniProtKB-SubCell"/>
</dbReference>
<keyword evidence="7" id="KW-1003">Cell membrane</keyword>
<gene>
    <name evidence="25" type="ORF">HNQ60_003145</name>
</gene>
<dbReference type="Pfam" id="PF02518">
    <property type="entry name" value="HATPase_c"/>
    <property type="match status" value="1"/>
</dbReference>
<feature type="domain" description="PAS" evidence="23">
    <location>
        <begin position="277"/>
        <end position="349"/>
    </location>
</feature>
<dbReference type="SMART" id="SM00086">
    <property type="entry name" value="PAC"/>
    <property type="match status" value="4"/>
</dbReference>
<evidence type="ECO:0000256" key="5">
    <source>
        <dbReference type="ARBA" id="ARBA00012438"/>
    </source>
</evidence>
<dbReference type="GO" id="GO:0000155">
    <property type="term" value="F:phosphorelay sensor kinase activity"/>
    <property type="evidence" value="ECO:0007669"/>
    <property type="project" value="InterPro"/>
</dbReference>
<keyword evidence="8" id="KW-0004">4Fe-4S</keyword>
<dbReference type="Pfam" id="PF00989">
    <property type="entry name" value="PAS"/>
    <property type="match status" value="1"/>
</dbReference>
<dbReference type="CDD" id="cd16917">
    <property type="entry name" value="HATPase_UhpB-NarQ-NarX-like"/>
    <property type="match status" value="1"/>
</dbReference>
<evidence type="ECO:0000256" key="7">
    <source>
        <dbReference type="ARBA" id="ARBA00022475"/>
    </source>
</evidence>
<dbReference type="SUPFAM" id="SSF55785">
    <property type="entry name" value="PYP-like sensor domain (PAS domain)"/>
    <property type="match status" value="4"/>
</dbReference>
<reference evidence="25 26" key="1">
    <citation type="submission" date="2020-08" db="EMBL/GenBank/DDBJ databases">
        <title>Genomic Encyclopedia of Type Strains, Phase IV (KMG-IV): sequencing the most valuable type-strain genomes for metagenomic binning, comparative biology and taxonomic classification.</title>
        <authorList>
            <person name="Goeker M."/>
        </authorList>
    </citation>
    <scope>NUCLEOTIDE SEQUENCE [LARGE SCALE GENOMIC DNA]</scope>
    <source>
        <strain evidence="25 26">DSM 26723</strain>
    </source>
</reference>
<dbReference type="InterPro" id="IPR013655">
    <property type="entry name" value="PAS_fold_3"/>
</dbReference>
<dbReference type="InterPro" id="IPR000014">
    <property type="entry name" value="PAS"/>
</dbReference>
<evidence type="ECO:0000256" key="8">
    <source>
        <dbReference type="ARBA" id="ARBA00022485"/>
    </source>
</evidence>
<evidence type="ECO:0000256" key="18">
    <source>
        <dbReference type="ARBA" id="ARBA00023136"/>
    </source>
</evidence>
<dbReference type="RefSeq" id="WP_184333381.1">
    <property type="nucleotide sequence ID" value="NZ_JACHHZ010000003.1"/>
</dbReference>
<keyword evidence="10" id="KW-0808">Transferase</keyword>
<dbReference type="InterPro" id="IPR000700">
    <property type="entry name" value="PAS-assoc_C"/>
</dbReference>
<evidence type="ECO:0000259" key="23">
    <source>
        <dbReference type="PROSITE" id="PS50112"/>
    </source>
</evidence>
<dbReference type="InterPro" id="IPR004358">
    <property type="entry name" value="Sig_transdc_His_kin-like_C"/>
</dbReference>
<evidence type="ECO:0000256" key="14">
    <source>
        <dbReference type="ARBA" id="ARBA00022989"/>
    </source>
</evidence>
<keyword evidence="14" id="KW-1133">Transmembrane helix</keyword>
<name>A0A841HNR8_9GAMM</name>
<evidence type="ECO:0000256" key="13">
    <source>
        <dbReference type="ARBA" id="ARBA00022777"/>
    </source>
</evidence>
<evidence type="ECO:0000259" key="24">
    <source>
        <dbReference type="PROSITE" id="PS50113"/>
    </source>
</evidence>
<feature type="region of interest" description="Disordered" evidence="21">
    <location>
        <begin position="1"/>
        <end position="20"/>
    </location>
</feature>
<feature type="domain" description="PAC" evidence="24">
    <location>
        <begin position="474"/>
        <end position="525"/>
    </location>
</feature>
<dbReference type="Pfam" id="PF08448">
    <property type="entry name" value="PAS_4"/>
    <property type="match status" value="1"/>
</dbReference>
<dbReference type="InterPro" id="IPR013767">
    <property type="entry name" value="PAS_fold"/>
</dbReference>
<keyword evidence="9" id="KW-0963">Cytoplasm</keyword>
<evidence type="ECO:0000256" key="20">
    <source>
        <dbReference type="ARBA" id="ARBA00030800"/>
    </source>
</evidence>
<keyword evidence="15" id="KW-0408">Iron</keyword>
<dbReference type="InterPro" id="IPR003594">
    <property type="entry name" value="HATPase_dom"/>
</dbReference>
<sequence>MMGIRGTSGTNDPERPEGRHAIDVGHAGVRKIIDTTCDGVWVFDTKGRTTYVSRRMAEMLGSTPDELIGAKLQEFLDPEDRAAAERDLHGWLTKQAGANYQHLLRRDGKDLWTRVASNPIENEYHSIVGLLGMFTDITERRSMEQALQRAETEFRIVFDASAVGIVVVDRQGYAVMANAALLNMLGYRREEITNVSFEHVTHPDDLGEDRRLYTALMRGEIDSFRREKRYVTRSGKVLWVHVNASLVRSTDGIPQYAISMIEDVTERVKAERALHHSETQLRLALDAARMVIWSWDVPTHRLEWSDNLHRVFDLPFERTPTTLQEVIDTVAPEDRERVRKEMNAAVENADFEFVSEYRVIMDNGETRWFEARGEVERDGAGKALCMRGTAVDVTARKSAEVALRASEERFRTLADAAFEGIAISDEGKLVDLNNRMLSLLDVQRDDVIGRNIAPWFANESTSEVQRRIREGDTGMYEATLLRRDGRPVQVEIQARYFQADQGRTLRVAAVRDVSARRLAAELLQQSQERELRAREDFSRHLLNAQEQERQRLAGELHDGLGQNLSLIRNRMHLALETANLDPEVAEHLQAVAQIASDCVAEVRSLAQNLRPVQIEQLGLTESLSSLVERVRDSSTTEIECRIEDVDDTLPPDAATHLYRICQEALNNVLRHANAQHSSLTLVRDVGILHLDVRDDGVGFDVRTASGAGGLGLTSIRERAQILGGNLEVHSLPGKGTHLQVRIPFTEPAERH</sequence>
<keyword evidence="16" id="KW-0902">Two-component regulatory system</keyword>
<feature type="domain" description="PAC" evidence="24">
    <location>
        <begin position="224"/>
        <end position="276"/>
    </location>
</feature>
<evidence type="ECO:0000256" key="21">
    <source>
        <dbReference type="SAM" id="MobiDB-lite"/>
    </source>
</evidence>
<dbReference type="PROSITE" id="PS50113">
    <property type="entry name" value="PAC"/>
    <property type="match status" value="4"/>
</dbReference>
<comment type="function">
    <text evidence="19">Member of the two-component regulatory system NreB/NreC involved in the control of dissimilatory nitrate/nitrite reduction in response to oxygen. NreB functions as a direct oxygen sensor histidine kinase which is autophosphorylated, in the absence of oxygen, probably at the conserved histidine residue, and transfers its phosphate group probably to a conserved aspartate residue of NreC. NreB/NreC activates the expression of the nitrate (narGHJI) and nitrite (nir) reductase operons, as well as the putative nitrate transporter gene narT.</text>
</comment>
<dbReference type="GO" id="GO:0051539">
    <property type="term" value="F:4 iron, 4 sulfur cluster binding"/>
    <property type="evidence" value="ECO:0007669"/>
    <property type="project" value="UniProtKB-KW"/>
</dbReference>
<dbReference type="SMART" id="SM00091">
    <property type="entry name" value="PAS"/>
    <property type="match status" value="4"/>
</dbReference>
<dbReference type="GO" id="GO:0046872">
    <property type="term" value="F:metal ion binding"/>
    <property type="evidence" value="ECO:0007669"/>
    <property type="project" value="UniProtKB-KW"/>
</dbReference>
<dbReference type="Gene3D" id="3.30.450.20">
    <property type="entry name" value="PAS domain"/>
    <property type="match status" value="4"/>
</dbReference>
<dbReference type="GO" id="GO:0006355">
    <property type="term" value="P:regulation of DNA-templated transcription"/>
    <property type="evidence" value="ECO:0007669"/>
    <property type="project" value="InterPro"/>
</dbReference>
<feature type="domain" description="PAC" evidence="24">
    <location>
        <begin position="97"/>
        <end position="149"/>
    </location>
</feature>
<organism evidence="25 26">
    <name type="scientific">Povalibacter uvarum</name>
    <dbReference type="NCBI Taxonomy" id="732238"/>
    <lineage>
        <taxon>Bacteria</taxon>
        <taxon>Pseudomonadati</taxon>
        <taxon>Pseudomonadota</taxon>
        <taxon>Gammaproteobacteria</taxon>
        <taxon>Steroidobacterales</taxon>
        <taxon>Steroidobacteraceae</taxon>
        <taxon>Povalibacter</taxon>
    </lineage>
</organism>
<dbReference type="InterPro" id="IPR036890">
    <property type="entry name" value="HATPase_C_sf"/>
</dbReference>
<dbReference type="PRINTS" id="PR00344">
    <property type="entry name" value="BCTRLSENSOR"/>
</dbReference>
<evidence type="ECO:0000259" key="22">
    <source>
        <dbReference type="PROSITE" id="PS50109"/>
    </source>
</evidence>
<evidence type="ECO:0000256" key="16">
    <source>
        <dbReference type="ARBA" id="ARBA00023012"/>
    </source>
</evidence>
<comment type="catalytic activity">
    <reaction evidence="1">
        <text>ATP + protein L-histidine = ADP + protein N-phospho-L-histidine.</text>
        <dbReference type="EC" id="2.7.13.3"/>
    </reaction>
</comment>
<dbReference type="Gene3D" id="1.20.5.1930">
    <property type="match status" value="1"/>
</dbReference>
<accession>A0A841HNR8</accession>
<evidence type="ECO:0000256" key="9">
    <source>
        <dbReference type="ARBA" id="ARBA00022490"/>
    </source>
</evidence>
<dbReference type="SMART" id="SM00387">
    <property type="entry name" value="HATPase_c"/>
    <property type="match status" value="1"/>
</dbReference>
<dbReference type="InterPro" id="IPR035965">
    <property type="entry name" value="PAS-like_dom_sf"/>
</dbReference>
<comment type="cofactor">
    <cofactor evidence="2">
        <name>[4Fe-4S] cluster</name>
        <dbReference type="ChEBI" id="CHEBI:49883"/>
    </cofactor>
</comment>
<dbReference type="Pfam" id="PF07730">
    <property type="entry name" value="HisKA_3"/>
    <property type="match status" value="1"/>
</dbReference>
<evidence type="ECO:0000256" key="12">
    <source>
        <dbReference type="ARBA" id="ARBA00022723"/>
    </source>
</evidence>
<evidence type="ECO:0000313" key="26">
    <source>
        <dbReference type="Proteomes" id="UP000588068"/>
    </source>
</evidence>
<evidence type="ECO:0000256" key="19">
    <source>
        <dbReference type="ARBA" id="ARBA00024827"/>
    </source>
</evidence>
<dbReference type="Pfam" id="PF13426">
    <property type="entry name" value="PAS_9"/>
    <property type="match status" value="1"/>
</dbReference>
<keyword evidence="12" id="KW-0479">Metal-binding</keyword>
<dbReference type="NCBIfam" id="TIGR00229">
    <property type="entry name" value="sensory_box"/>
    <property type="match status" value="4"/>
</dbReference>
<dbReference type="AlphaFoldDB" id="A0A841HNR8"/>
<evidence type="ECO:0000256" key="3">
    <source>
        <dbReference type="ARBA" id="ARBA00004496"/>
    </source>
</evidence>
<keyword evidence="26" id="KW-1185">Reference proteome</keyword>
<evidence type="ECO:0000256" key="2">
    <source>
        <dbReference type="ARBA" id="ARBA00001966"/>
    </source>
</evidence>
<feature type="domain" description="PAS" evidence="23">
    <location>
        <begin position="406"/>
        <end position="470"/>
    </location>
</feature>
<dbReference type="Pfam" id="PF08447">
    <property type="entry name" value="PAS_3"/>
    <property type="match status" value="1"/>
</dbReference>
<feature type="domain" description="PAS" evidence="23">
    <location>
        <begin position="25"/>
        <end position="95"/>
    </location>
</feature>
<comment type="subcellular location">
    <subcellularLocation>
        <location evidence="4">Cell membrane</location>
        <topology evidence="4">Multi-pass membrane protein</topology>
    </subcellularLocation>
    <subcellularLocation>
        <location evidence="3">Cytoplasm</location>
    </subcellularLocation>
</comment>
<feature type="domain" description="PAC" evidence="24">
    <location>
        <begin position="353"/>
        <end position="405"/>
    </location>
</feature>
<dbReference type="GO" id="GO:0005886">
    <property type="term" value="C:plasma membrane"/>
    <property type="evidence" value="ECO:0007669"/>
    <property type="project" value="UniProtKB-SubCell"/>
</dbReference>
<dbReference type="InterPro" id="IPR005467">
    <property type="entry name" value="His_kinase_dom"/>
</dbReference>
<evidence type="ECO:0000256" key="1">
    <source>
        <dbReference type="ARBA" id="ARBA00000085"/>
    </source>
</evidence>
<protein>
    <recommendedName>
        <fullName evidence="6">Oxygen sensor histidine kinase NreB</fullName>
        <ecNumber evidence="5">2.7.13.3</ecNumber>
    </recommendedName>
    <alternativeName>
        <fullName evidence="20">Nitrogen regulation protein B</fullName>
    </alternativeName>
</protein>
<proteinExistence type="predicted"/>
<dbReference type="EC" id="2.7.13.3" evidence="5"/>
<keyword evidence="13" id="KW-0418">Kinase</keyword>
<dbReference type="Gene3D" id="2.10.70.100">
    <property type="match status" value="1"/>
</dbReference>
<dbReference type="InterPro" id="IPR050482">
    <property type="entry name" value="Sensor_HK_TwoCompSys"/>
</dbReference>
<keyword evidence="11" id="KW-0812">Transmembrane</keyword>
<dbReference type="PROSITE" id="PS50109">
    <property type="entry name" value="HIS_KIN"/>
    <property type="match status" value="1"/>
</dbReference>
<evidence type="ECO:0000313" key="25">
    <source>
        <dbReference type="EMBL" id="MBB6094264.1"/>
    </source>
</evidence>
<comment type="caution">
    <text evidence="25">The sequence shown here is derived from an EMBL/GenBank/DDBJ whole genome shotgun (WGS) entry which is preliminary data.</text>
</comment>
<evidence type="ECO:0000256" key="17">
    <source>
        <dbReference type="ARBA" id="ARBA00023014"/>
    </source>
</evidence>
<feature type="domain" description="Histidine kinase" evidence="22">
    <location>
        <begin position="555"/>
        <end position="746"/>
    </location>
</feature>
<dbReference type="SUPFAM" id="SSF55874">
    <property type="entry name" value="ATPase domain of HSP90 chaperone/DNA topoisomerase II/histidine kinase"/>
    <property type="match status" value="1"/>
</dbReference>
<evidence type="ECO:0000256" key="4">
    <source>
        <dbReference type="ARBA" id="ARBA00004651"/>
    </source>
</evidence>